<feature type="compositionally biased region" description="Basic and acidic residues" evidence="1">
    <location>
        <begin position="207"/>
        <end position="222"/>
    </location>
</feature>
<evidence type="ECO:0000313" key="3">
    <source>
        <dbReference type="Proteomes" id="UP000823388"/>
    </source>
</evidence>
<feature type="compositionally biased region" description="Basic residues" evidence="1">
    <location>
        <begin position="223"/>
        <end position="248"/>
    </location>
</feature>
<feature type="compositionally biased region" description="Basic residues" evidence="1">
    <location>
        <begin position="54"/>
        <end position="63"/>
    </location>
</feature>
<feature type="region of interest" description="Disordered" evidence="1">
    <location>
        <begin position="205"/>
        <end position="260"/>
    </location>
</feature>
<dbReference type="Proteomes" id="UP000823388">
    <property type="component" value="Chromosome 9K"/>
</dbReference>
<sequence length="260" mass="28276">MAAPALPMGAGAPPWPRAAVLRPRLPCPRTPVLWLHPGRQDSMFMHAAPTAACRRAHRVPRSGRPRDGKIPRSAPARPSPSSLPRPDLGASPLLPPFPDRIWAPALSSLPPATGHRLPVLSSSLQGPSAPVCLLLRPPGRPCPPPAPPTRLPSTPGLSRPPGLLRLLLLRPPAVSSSLACSARLPAAPPVLLRLPACWWMTRGGLRPKGETDRERRKEETGKRKGRKISKKKGKKTRNGRKRNMKGKKGKIEEPYFYLKL</sequence>
<proteinExistence type="predicted"/>
<accession>A0A8T0NKC0</accession>
<evidence type="ECO:0000313" key="2">
    <source>
        <dbReference type="EMBL" id="KAG2549683.1"/>
    </source>
</evidence>
<comment type="caution">
    <text evidence="2">The sequence shown here is derived from an EMBL/GenBank/DDBJ whole genome shotgun (WGS) entry which is preliminary data.</text>
</comment>
<dbReference type="EMBL" id="CM029053">
    <property type="protein sequence ID" value="KAG2549683.1"/>
    <property type="molecule type" value="Genomic_DNA"/>
</dbReference>
<feature type="compositionally biased region" description="Pro residues" evidence="1">
    <location>
        <begin position="139"/>
        <end position="150"/>
    </location>
</feature>
<feature type="region of interest" description="Disordered" evidence="1">
    <location>
        <begin position="52"/>
        <end position="90"/>
    </location>
</feature>
<name>A0A8T0NKC0_PANVG</name>
<protein>
    <submittedName>
        <fullName evidence="2">Uncharacterized protein</fullName>
    </submittedName>
</protein>
<reference evidence="2" key="1">
    <citation type="submission" date="2020-05" db="EMBL/GenBank/DDBJ databases">
        <title>WGS assembly of Panicum virgatum.</title>
        <authorList>
            <person name="Lovell J.T."/>
            <person name="Jenkins J."/>
            <person name="Shu S."/>
            <person name="Juenger T.E."/>
            <person name="Schmutz J."/>
        </authorList>
    </citation>
    <scope>NUCLEOTIDE SEQUENCE</scope>
    <source>
        <strain evidence="2">AP13</strain>
    </source>
</reference>
<evidence type="ECO:0000256" key="1">
    <source>
        <dbReference type="SAM" id="MobiDB-lite"/>
    </source>
</evidence>
<gene>
    <name evidence="2" type="ORF">PVAP13_9KG275626</name>
</gene>
<keyword evidence="3" id="KW-1185">Reference proteome</keyword>
<feature type="region of interest" description="Disordered" evidence="1">
    <location>
        <begin position="139"/>
        <end position="158"/>
    </location>
</feature>
<dbReference type="AlphaFoldDB" id="A0A8T0NKC0"/>
<organism evidence="2 3">
    <name type="scientific">Panicum virgatum</name>
    <name type="common">Blackwell switchgrass</name>
    <dbReference type="NCBI Taxonomy" id="38727"/>
    <lineage>
        <taxon>Eukaryota</taxon>
        <taxon>Viridiplantae</taxon>
        <taxon>Streptophyta</taxon>
        <taxon>Embryophyta</taxon>
        <taxon>Tracheophyta</taxon>
        <taxon>Spermatophyta</taxon>
        <taxon>Magnoliopsida</taxon>
        <taxon>Liliopsida</taxon>
        <taxon>Poales</taxon>
        <taxon>Poaceae</taxon>
        <taxon>PACMAD clade</taxon>
        <taxon>Panicoideae</taxon>
        <taxon>Panicodae</taxon>
        <taxon>Paniceae</taxon>
        <taxon>Panicinae</taxon>
        <taxon>Panicum</taxon>
        <taxon>Panicum sect. Hiantes</taxon>
    </lineage>
</organism>